<proteinExistence type="predicted"/>
<organism evidence="1 2">
    <name type="scientific">Bailinhaonella thermotolerans</name>
    <dbReference type="NCBI Taxonomy" id="1070861"/>
    <lineage>
        <taxon>Bacteria</taxon>
        <taxon>Bacillati</taxon>
        <taxon>Actinomycetota</taxon>
        <taxon>Actinomycetes</taxon>
        <taxon>Streptosporangiales</taxon>
        <taxon>Streptosporangiaceae</taxon>
        <taxon>Bailinhaonella</taxon>
    </lineage>
</organism>
<dbReference type="AlphaFoldDB" id="A0A3A4B827"/>
<dbReference type="RefSeq" id="WP_119925692.1">
    <property type="nucleotide sequence ID" value="NZ_QZEY01000002.1"/>
</dbReference>
<dbReference type="SUPFAM" id="SSF53649">
    <property type="entry name" value="Alkaline phosphatase-like"/>
    <property type="match status" value="1"/>
</dbReference>
<dbReference type="GO" id="GO:0016787">
    <property type="term" value="F:hydrolase activity"/>
    <property type="evidence" value="ECO:0007669"/>
    <property type="project" value="UniProtKB-ARBA"/>
</dbReference>
<dbReference type="InterPro" id="IPR017850">
    <property type="entry name" value="Alkaline_phosphatase_core_sf"/>
</dbReference>
<dbReference type="InterPro" id="IPR002591">
    <property type="entry name" value="Phosphodiest/P_Trfase"/>
</dbReference>
<comment type="caution">
    <text evidence="1">The sequence shown here is derived from an EMBL/GenBank/DDBJ whole genome shotgun (WGS) entry which is preliminary data.</text>
</comment>
<gene>
    <name evidence="1" type="ORF">D5H75_08120</name>
</gene>
<dbReference type="OrthoDB" id="9779267at2"/>
<dbReference type="PANTHER" id="PTHR10151:SF120">
    <property type="entry name" value="BIS(5'-ADENOSYL)-TRIPHOSPHATASE"/>
    <property type="match status" value="1"/>
</dbReference>
<evidence type="ECO:0000313" key="2">
    <source>
        <dbReference type="Proteomes" id="UP000265768"/>
    </source>
</evidence>
<sequence>MTAPPPPRYGEGALPDLTPSVLAALGVPGETGVLGLAPVRRACVLLLDGVGAELLRRHPEAAPYLSSLPGRTLTAGFPATTATSLGSLGTGLPPGGHGMLGYQVAVPGEARLLNCLRWSSAVDPLTWQPAPTVFERAEAAGIAASYVGPGEFAGSGLTRAVYRGARYLPAADVDQRVAAARSALSDGPAFALVYFGDVDTVGHLTGTGSPEWLEALATADTLAMRIAETLPPGSALYVTADHGMVDVADRVDVDETPALRDGVRLLGGDPRSRHVYCEPGVAEAVLQTWSELLAGRAWVRSREEAVESGWFGPLSPDMAPRVGDVVVAAYGDCGVIASRAEPLESSLVGMHGSLTAEEQHIPLLEHSTR</sequence>
<dbReference type="EMBL" id="QZEY01000002">
    <property type="protein sequence ID" value="RJL34391.1"/>
    <property type="molecule type" value="Genomic_DNA"/>
</dbReference>
<dbReference type="Proteomes" id="UP000265768">
    <property type="component" value="Unassembled WGS sequence"/>
</dbReference>
<evidence type="ECO:0000313" key="1">
    <source>
        <dbReference type="EMBL" id="RJL34391.1"/>
    </source>
</evidence>
<name>A0A3A4B827_9ACTN</name>
<reference evidence="1 2" key="1">
    <citation type="submission" date="2018-09" db="EMBL/GenBank/DDBJ databases">
        <title>YIM 75507 draft genome.</title>
        <authorList>
            <person name="Tang S."/>
            <person name="Feng Y."/>
        </authorList>
    </citation>
    <scope>NUCLEOTIDE SEQUENCE [LARGE SCALE GENOMIC DNA]</scope>
    <source>
        <strain evidence="1 2">YIM 75507</strain>
    </source>
</reference>
<dbReference type="PANTHER" id="PTHR10151">
    <property type="entry name" value="ECTONUCLEOTIDE PYROPHOSPHATASE/PHOSPHODIESTERASE"/>
    <property type="match status" value="1"/>
</dbReference>
<accession>A0A3A4B827</accession>
<keyword evidence="2" id="KW-1185">Reference proteome</keyword>
<dbReference type="Gene3D" id="3.40.720.10">
    <property type="entry name" value="Alkaline Phosphatase, subunit A"/>
    <property type="match status" value="1"/>
</dbReference>
<protein>
    <submittedName>
        <fullName evidence="1">Alkaline phosphatase family protein</fullName>
    </submittedName>
</protein>
<dbReference type="Pfam" id="PF01663">
    <property type="entry name" value="Phosphodiest"/>
    <property type="match status" value="1"/>
</dbReference>